<organism evidence="2 3">
    <name type="scientific">Halocaridina rubra</name>
    <name type="common">Hawaiian red shrimp</name>
    <dbReference type="NCBI Taxonomy" id="373956"/>
    <lineage>
        <taxon>Eukaryota</taxon>
        <taxon>Metazoa</taxon>
        <taxon>Ecdysozoa</taxon>
        <taxon>Arthropoda</taxon>
        <taxon>Crustacea</taxon>
        <taxon>Multicrustacea</taxon>
        <taxon>Malacostraca</taxon>
        <taxon>Eumalacostraca</taxon>
        <taxon>Eucarida</taxon>
        <taxon>Decapoda</taxon>
        <taxon>Pleocyemata</taxon>
        <taxon>Caridea</taxon>
        <taxon>Atyoidea</taxon>
        <taxon>Atyidae</taxon>
        <taxon>Halocaridina</taxon>
    </lineage>
</organism>
<proteinExistence type="predicted"/>
<comment type="caution">
    <text evidence="2">The sequence shown here is derived from an EMBL/GenBank/DDBJ whole genome shotgun (WGS) entry which is preliminary data.</text>
</comment>
<feature type="compositionally biased region" description="Low complexity" evidence="1">
    <location>
        <begin position="228"/>
        <end position="237"/>
    </location>
</feature>
<evidence type="ECO:0000256" key="1">
    <source>
        <dbReference type="SAM" id="MobiDB-lite"/>
    </source>
</evidence>
<feature type="region of interest" description="Disordered" evidence="1">
    <location>
        <begin position="117"/>
        <end position="140"/>
    </location>
</feature>
<dbReference type="Proteomes" id="UP001381693">
    <property type="component" value="Unassembled WGS sequence"/>
</dbReference>
<sequence>MSVQCAFLMYFMYSNFFCSFKGPPVATKSCDDLHRVSVSIHHPRASSRSEGCLLTLLLTPSLLLPPRTNTPIHTTPKYRLWRGFSRSARDISLTTPSGPPRSAVSLAVMDKLTPKAQHHPVRHKASTLPYSQASGPQPVKSRHRGLLALLRRLSPRLKRTPSPERQWVKVEPRPGDRTSVASDHSFEAALQVRQAELLGYEVYTATLSAQDIPQKNDGNRGSRGGLSGLLTSLKNSKPSSKQEKHAASNGATEKKPQKDKEVTHQNSQKNSGVDNNEGHQNGAAPNPYTILRPQVR</sequence>
<evidence type="ECO:0000313" key="2">
    <source>
        <dbReference type="EMBL" id="KAK7079251.1"/>
    </source>
</evidence>
<dbReference type="AlphaFoldDB" id="A0AAN9A3I3"/>
<feature type="compositionally biased region" description="Basic and acidic residues" evidence="1">
    <location>
        <begin position="166"/>
        <end position="176"/>
    </location>
</feature>
<reference evidence="2 3" key="1">
    <citation type="submission" date="2023-11" db="EMBL/GenBank/DDBJ databases">
        <title>Halocaridina rubra genome assembly.</title>
        <authorList>
            <person name="Smith C."/>
        </authorList>
    </citation>
    <scope>NUCLEOTIDE SEQUENCE [LARGE SCALE GENOMIC DNA]</scope>
    <source>
        <strain evidence="2">EP-1</strain>
        <tissue evidence="2">Whole</tissue>
    </source>
</reference>
<gene>
    <name evidence="2" type="ORF">SK128_003638</name>
</gene>
<feature type="compositionally biased region" description="Polar residues" evidence="1">
    <location>
        <begin position="264"/>
        <end position="274"/>
    </location>
</feature>
<feature type="region of interest" description="Disordered" evidence="1">
    <location>
        <begin position="212"/>
        <end position="296"/>
    </location>
</feature>
<accession>A0AAN9A3I3</accession>
<feature type="region of interest" description="Disordered" evidence="1">
    <location>
        <begin position="154"/>
        <end position="182"/>
    </location>
</feature>
<feature type="compositionally biased region" description="Basic and acidic residues" evidence="1">
    <location>
        <begin position="240"/>
        <end position="263"/>
    </location>
</feature>
<name>A0AAN9A3I3_HALRR</name>
<evidence type="ECO:0000313" key="3">
    <source>
        <dbReference type="Proteomes" id="UP001381693"/>
    </source>
</evidence>
<dbReference type="EMBL" id="JAXCGZ010007557">
    <property type="protein sequence ID" value="KAK7079251.1"/>
    <property type="molecule type" value="Genomic_DNA"/>
</dbReference>
<protein>
    <submittedName>
        <fullName evidence="2">Uncharacterized protein</fullName>
    </submittedName>
</protein>
<keyword evidence="3" id="KW-1185">Reference proteome</keyword>